<comment type="domain">
    <text evidence="5">The QLQ domain and WRC domain may be involved in protein-protein interaction and DNA-binding, respectively.</text>
</comment>
<evidence type="ECO:0000259" key="8">
    <source>
        <dbReference type="PROSITE" id="PS51667"/>
    </source>
</evidence>
<feature type="region of interest" description="Disordered" evidence="6">
    <location>
        <begin position="26"/>
        <end position="45"/>
    </location>
</feature>
<sequence length="333" mass="37346">MDFNLKQWRNQHESEEQHSSKILKLLPGSHQPSEPNTKVSTNLSDSTLSTTNRFSRMGSYFSLEQWQEMELQALIFRYILAGAVVPQELLQSIKKSILHSPTSPYFIHHHSLQHYQPTAAWYWGRGAMDPEPGRCRRTDGKKWRCSRDVVAGHKYCERHMHRGKNRSRKPVELPTPTTINEQRVSSSGTMNESKSLSETEDHVGGDGRSGGHMLRHFFDDWPRSLQQSADNAGHVNSATCLTISTPENTSSDVSLKLSTGYGEEPCPRNGNVDPEAEQQQLNWAGRWTSTNQVASMGGPLAEALRSSISTSSSPTSVLHQLSRSETNYLDLAS</sequence>
<dbReference type="Pfam" id="PF08880">
    <property type="entry name" value="QLQ"/>
    <property type="match status" value="1"/>
</dbReference>
<dbReference type="SMART" id="SM00951">
    <property type="entry name" value="QLQ"/>
    <property type="match status" value="1"/>
</dbReference>
<comment type="similarity">
    <text evidence="2 5">Belongs to the GRF family.</text>
</comment>
<dbReference type="InterPro" id="IPR014977">
    <property type="entry name" value="WRC_dom"/>
</dbReference>
<comment type="function">
    <text evidence="5">Transcription activator.</text>
</comment>
<dbReference type="PROSITE" id="PS51667">
    <property type="entry name" value="WRC"/>
    <property type="match status" value="1"/>
</dbReference>
<comment type="caution">
    <text evidence="9">The sequence shown here is derived from an EMBL/GenBank/DDBJ whole genome shotgun (WGS) entry which is preliminary data.</text>
</comment>
<dbReference type="AlphaFoldDB" id="A0AAV1WKS0"/>
<keyword evidence="10" id="KW-1185">Reference proteome</keyword>
<evidence type="ECO:0000259" key="7">
    <source>
        <dbReference type="PROSITE" id="PS51666"/>
    </source>
</evidence>
<dbReference type="GO" id="GO:0006351">
    <property type="term" value="P:DNA-templated transcription"/>
    <property type="evidence" value="ECO:0007669"/>
    <property type="project" value="UniProtKB-UniRule"/>
</dbReference>
<name>A0AAV1WKS0_LUPLU</name>
<feature type="short sequence motif" description="Bipartite nuclear localization signal" evidence="4">
    <location>
        <begin position="134"/>
        <end position="144"/>
    </location>
</feature>
<dbReference type="InterPro" id="IPR014978">
    <property type="entry name" value="Gln-Leu-Gln_QLQ"/>
</dbReference>
<dbReference type="InterPro" id="IPR031137">
    <property type="entry name" value="GRF"/>
</dbReference>
<gene>
    <name evidence="9" type="ORF">LLUT_LOCUS10994</name>
</gene>
<accession>A0AAV1WKS0</accession>
<evidence type="ECO:0000256" key="4">
    <source>
        <dbReference type="PROSITE-ProRule" id="PRU01002"/>
    </source>
</evidence>
<evidence type="ECO:0000313" key="9">
    <source>
        <dbReference type="EMBL" id="CAL0309934.1"/>
    </source>
</evidence>
<keyword evidence="5" id="KW-0804">Transcription</keyword>
<keyword evidence="5" id="KW-0805">Transcription regulation</keyword>
<feature type="compositionally biased region" description="Polar residues" evidence="6">
    <location>
        <begin position="30"/>
        <end position="39"/>
    </location>
</feature>
<evidence type="ECO:0000256" key="5">
    <source>
        <dbReference type="RuleBase" id="RU367127"/>
    </source>
</evidence>
<dbReference type="Pfam" id="PF08879">
    <property type="entry name" value="WRC"/>
    <property type="match status" value="1"/>
</dbReference>
<feature type="compositionally biased region" description="Polar residues" evidence="6">
    <location>
        <begin position="175"/>
        <end position="194"/>
    </location>
</feature>
<dbReference type="GO" id="GO:0099402">
    <property type="term" value="P:plant organ development"/>
    <property type="evidence" value="ECO:0007669"/>
    <property type="project" value="UniProtKB-ARBA"/>
</dbReference>
<evidence type="ECO:0000256" key="1">
    <source>
        <dbReference type="ARBA" id="ARBA00004123"/>
    </source>
</evidence>
<feature type="domain" description="WRC" evidence="8">
    <location>
        <begin position="129"/>
        <end position="173"/>
    </location>
</feature>
<feature type="domain" description="QLQ" evidence="7">
    <location>
        <begin position="60"/>
        <end position="95"/>
    </location>
</feature>
<proteinExistence type="inferred from homology"/>
<dbReference type="GO" id="GO:0005524">
    <property type="term" value="F:ATP binding"/>
    <property type="evidence" value="ECO:0007669"/>
    <property type="project" value="UniProtKB-UniRule"/>
</dbReference>
<dbReference type="PANTHER" id="PTHR31602:SF63">
    <property type="entry name" value="GROWTH-REGULATING FACTOR 3"/>
    <property type="match status" value="1"/>
</dbReference>
<protein>
    <recommendedName>
        <fullName evidence="5">Growth-regulating factor</fullName>
    </recommendedName>
</protein>
<dbReference type="PROSITE" id="PS51666">
    <property type="entry name" value="QLQ"/>
    <property type="match status" value="1"/>
</dbReference>
<keyword evidence="3 4" id="KW-0539">Nucleus</keyword>
<feature type="short sequence motif" description="Bipartite nuclear localization signal" evidence="4">
    <location>
        <begin position="162"/>
        <end position="169"/>
    </location>
</feature>
<dbReference type="EMBL" id="CAXHTB010000007">
    <property type="protein sequence ID" value="CAL0309934.1"/>
    <property type="molecule type" value="Genomic_DNA"/>
</dbReference>
<evidence type="ECO:0000256" key="2">
    <source>
        <dbReference type="ARBA" id="ARBA00008122"/>
    </source>
</evidence>
<evidence type="ECO:0000313" key="10">
    <source>
        <dbReference type="Proteomes" id="UP001497480"/>
    </source>
</evidence>
<dbReference type="GO" id="GO:0005634">
    <property type="term" value="C:nucleus"/>
    <property type="evidence" value="ECO:0007669"/>
    <property type="project" value="UniProtKB-SubCell"/>
</dbReference>
<evidence type="ECO:0000256" key="3">
    <source>
        <dbReference type="ARBA" id="ARBA00023242"/>
    </source>
</evidence>
<dbReference type="PANTHER" id="PTHR31602">
    <property type="entry name" value="GROWTH-REGULATING FACTOR 5"/>
    <property type="match status" value="1"/>
</dbReference>
<comment type="subcellular location">
    <subcellularLocation>
        <location evidence="1 4 5">Nucleus</location>
    </subcellularLocation>
</comment>
<organism evidence="9 10">
    <name type="scientific">Lupinus luteus</name>
    <name type="common">European yellow lupine</name>
    <dbReference type="NCBI Taxonomy" id="3873"/>
    <lineage>
        <taxon>Eukaryota</taxon>
        <taxon>Viridiplantae</taxon>
        <taxon>Streptophyta</taxon>
        <taxon>Embryophyta</taxon>
        <taxon>Tracheophyta</taxon>
        <taxon>Spermatophyta</taxon>
        <taxon>Magnoliopsida</taxon>
        <taxon>eudicotyledons</taxon>
        <taxon>Gunneridae</taxon>
        <taxon>Pentapetalae</taxon>
        <taxon>rosids</taxon>
        <taxon>fabids</taxon>
        <taxon>Fabales</taxon>
        <taxon>Fabaceae</taxon>
        <taxon>Papilionoideae</taxon>
        <taxon>50 kb inversion clade</taxon>
        <taxon>genistoids sensu lato</taxon>
        <taxon>core genistoids</taxon>
        <taxon>Genisteae</taxon>
        <taxon>Lupinus</taxon>
    </lineage>
</organism>
<evidence type="ECO:0000256" key="6">
    <source>
        <dbReference type="SAM" id="MobiDB-lite"/>
    </source>
</evidence>
<dbReference type="GO" id="GO:0006355">
    <property type="term" value="P:regulation of DNA-templated transcription"/>
    <property type="evidence" value="ECO:0007669"/>
    <property type="project" value="InterPro"/>
</dbReference>
<feature type="region of interest" description="Disordered" evidence="6">
    <location>
        <begin position="161"/>
        <end position="211"/>
    </location>
</feature>
<dbReference type="Proteomes" id="UP001497480">
    <property type="component" value="Unassembled WGS sequence"/>
</dbReference>
<keyword evidence="5" id="KW-0010">Activator</keyword>
<reference evidence="9 10" key="1">
    <citation type="submission" date="2024-03" db="EMBL/GenBank/DDBJ databases">
        <authorList>
            <person name="Martinez-Hernandez J."/>
        </authorList>
    </citation>
    <scope>NUCLEOTIDE SEQUENCE [LARGE SCALE GENOMIC DNA]</scope>
</reference>
<feature type="compositionally biased region" description="Basic and acidic residues" evidence="6">
    <location>
        <begin position="195"/>
        <end position="205"/>
    </location>
</feature>